<dbReference type="CDD" id="cd02440">
    <property type="entry name" value="AdoMet_MTases"/>
    <property type="match status" value="1"/>
</dbReference>
<dbReference type="PANTHER" id="PTHR43861:SF1">
    <property type="entry name" value="TRANS-ACONITATE 2-METHYLTRANSFERASE"/>
    <property type="match status" value="1"/>
</dbReference>
<dbReference type="OrthoDB" id="9765084at2"/>
<dbReference type="GO" id="GO:0046406">
    <property type="term" value="F:magnesium protoporphyrin IX methyltransferase activity"/>
    <property type="evidence" value="ECO:0007669"/>
    <property type="project" value="UniProtKB-UniRule"/>
</dbReference>
<accession>A0A4R2R9N5</accession>
<dbReference type="EMBL" id="SLXU01000014">
    <property type="protein sequence ID" value="TCP59940.1"/>
    <property type="molecule type" value="Genomic_DNA"/>
</dbReference>
<sequence>MSRSYAKTRDRLEHYFGRTAAKTWEHLTSDAPVSRIRQTVREGRDQMRAQMLSRLPDDLTGCRVLDAGCGAGPMTLELVQRGAEVVAVDISASLLEVAKQRIPERYHAQITFVAGDMLSEGYGNFDYVMAMDSLIHYKAGDIAAALAGLVARTRCKVVFTVAPRTRLLTVMHVAGKLFPRSDRSPRIIPHSEKTIAKALKKAGATGAFRPLGRVAKGFYISQAMELEP</sequence>
<dbReference type="InterPro" id="IPR010940">
    <property type="entry name" value="Mg_prot_MeTrfase_C"/>
</dbReference>
<dbReference type="Pfam" id="PF05175">
    <property type="entry name" value="MTS"/>
    <property type="match status" value="1"/>
</dbReference>
<feature type="domain" description="Magnesium-protoporphyrin IX methyltransferase C-terminal" evidence="5">
    <location>
        <begin position="130"/>
        <end position="227"/>
    </location>
</feature>
<dbReference type="Proteomes" id="UP000295050">
    <property type="component" value="Unassembled WGS sequence"/>
</dbReference>
<dbReference type="InterPro" id="IPR007848">
    <property type="entry name" value="Small_mtfrase_dom"/>
</dbReference>
<dbReference type="GO" id="GO:0032259">
    <property type="term" value="P:methylation"/>
    <property type="evidence" value="ECO:0007669"/>
    <property type="project" value="UniProtKB-KW"/>
</dbReference>
<dbReference type="GO" id="GO:0015995">
    <property type="term" value="P:chlorophyll biosynthetic process"/>
    <property type="evidence" value="ECO:0007669"/>
    <property type="project" value="UniProtKB-UniRule"/>
</dbReference>
<dbReference type="NCBIfam" id="TIGR02021">
    <property type="entry name" value="BchM-ChlM"/>
    <property type="match status" value="1"/>
</dbReference>
<keyword evidence="1 6" id="KW-0489">Methyltransferase</keyword>
<evidence type="ECO:0000313" key="7">
    <source>
        <dbReference type="Proteomes" id="UP000295050"/>
    </source>
</evidence>
<evidence type="ECO:0000313" key="6">
    <source>
        <dbReference type="EMBL" id="TCP59940.1"/>
    </source>
</evidence>
<dbReference type="InterPro" id="IPR010251">
    <property type="entry name" value="Mg_prot_MeTrfase"/>
</dbReference>
<evidence type="ECO:0000256" key="1">
    <source>
        <dbReference type="ARBA" id="ARBA00022603"/>
    </source>
</evidence>
<evidence type="ECO:0000256" key="2">
    <source>
        <dbReference type="ARBA" id="ARBA00022691"/>
    </source>
</evidence>
<evidence type="ECO:0000256" key="3">
    <source>
        <dbReference type="NCBIfam" id="TIGR02021"/>
    </source>
</evidence>
<evidence type="ECO:0000259" key="5">
    <source>
        <dbReference type="Pfam" id="PF07109"/>
    </source>
</evidence>
<reference evidence="6 7" key="1">
    <citation type="submission" date="2019-03" db="EMBL/GenBank/DDBJ databases">
        <title>Genomic Encyclopedia of Type Strains, Phase IV (KMG-IV): sequencing the most valuable type-strain genomes for metagenomic binning, comparative biology and taxonomic classification.</title>
        <authorList>
            <person name="Goeker M."/>
        </authorList>
    </citation>
    <scope>NUCLEOTIDE SEQUENCE [LARGE SCALE GENOMIC DNA]</scope>
    <source>
        <strain evidence="6 7">DSM 24766</strain>
    </source>
</reference>
<dbReference type="Gene3D" id="3.40.50.150">
    <property type="entry name" value="Vaccinia Virus protein VP39"/>
    <property type="match status" value="1"/>
</dbReference>
<dbReference type="PROSITE" id="PS51556">
    <property type="entry name" value="SAM_MT_MG_PIX"/>
    <property type="match status" value="1"/>
</dbReference>
<dbReference type="SUPFAM" id="SSF53335">
    <property type="entry name" value="S-adenosyl-L-methionine-dependent methyltransferases"/>
    <property type="match status" value="1"/>
</dbReference>
<dbReference type="InterPro" id="IPR029063">
    <property type="entry name" value="SAM-dependent_MTases_sf"/>
</dbReference>
<dbReference type="PANTHER" id="PTHR43861">
    <property type="entry name" value="TRANS-ACONITATE 2-METHYLTRANSFERASE-RELATED"/>
    <property type="match status" value="1"/>
</dbReference>
<proteinExistence type="predicted"/>
<feature type="domain" description="Methyltransferase small" evidence="4">
    <location>
        <begin position="49"/>
        <end position="129"/>
    </location>
</feature>
<dbReference type="Pfam" id="PF07109">
    <property type="entry name" value="Mg-por_mtran_C"/>
    <property type="match status" value="1"/>
</dbReference>
<gene>
    <name evidence="6" type="ORF">EV663_11436</name>
</gene>
<protein>
    <recommendedName>
        <fullName evidence="3">Magnesium protoporphyrin IX methyltransferase</fullName>
        <ecNumber evidence="3">2.1.1.11</ecNumber>
    </recommendedName>
</protein>
<dbReference type="RefSeq" id="WP_132952302.1">
    <property type="nucleotide sequence ID" value="NZ_SLXU01000014.1"/>
</dbReference>
<keyword evidence="2" id="KW-0949">S-adenosyl-L-methionine</keyword>
<dbReference type="AlphaFoldDB" id="A0A4R2R9N5"/>
<evidence type="ECO:0000259" key="4">
    <source>
        <dbReference type="Pfam" id="PF05175"/>
    </source>
</evidence>
<keyword evidence="7" id="KW-1185">Reference proteome</keyword>
<name>A0A4R2R9N5_9RHOB</name>
<organism evidence="6 7">
    <name type="scientific">Rhodovulum bhavnagarense</name>
    <dbReference type="NCBI Taxonomy" id="992286"/>
    <lineage>
        <taxon>Bacteria</taxon>
        <taxon>Pseudomonadati</taxon>
        <taxon>Pseudomonadota</taxon>
        <taxon>Alphaproteobacteria</taxon>
        <taxon>Rhodobacterales</taxon>
        <taxon>Paracoccaceae</taxon>
        <taxon>Rhodovulum</taxon>
    </lineage>
</organism>
<comment type="caution">
    <text evidence="6">The sequence shown here is derived from an EMBL/GenBank/DDBJ whole genome shotgun (WGS) entry which is preliminary data.</text>
</comment>
<keyword evidence="6" id="KW-0808">Transferase</keyword>
<dbReference type="EC" id="2.1.1.11" evidence="3"/>